<evidence type="ECO:0000256" key="7">
    <source>
        <dbReference type="ARBA" id="ARBA00048109"/>
    </source>
</evidence>
<comment type="catalytic activity">
    <reaction evidence="6">
        <text>a long chain fatty alcohol + a fatty acyl-CoA = a long-chain alcohol wax ester + CoA</text>
        <dbReference type="Rhea" id="RHEA:38443"/>
        <dbReference type="ChEBI" id="CHEBI:17135"/>
        <dbReference type="ChEBI" id="CHEBI:57287"/>
        <dbReference type="ChEBI" id="CHEBI:77636"/>
        <dbReference type="ChEBI" id="CHEBI:235323"/>
        <dbReference type="EC" id="2.3.1.75"/>
    </reaction>
</comment>
<feature type="domain" description="O-acyltransferase WSD1-like N-terminal" evidence="9">
    <location>
        <begin position="70"/>
        <end position="193"/>
    </location>
</feature>
<evidence type="ECO:0000256" key="6">
    <source>
        <dbReference type="ARBA" id="ARBA00047604"/>
    </source>
</evidence>
<dbReference type="InterPro" id="IPR009721">
    <property type="entry name" value="O-acyltransferase_WSD1_C"/>
</dbReference>
<evidence type="ECO:0000313" key="11">
    <source>
        <dbReference type="EMBL" id="CAK8992878.1"/>
    </source>
</evidence>
<proteinExistence type="inferred from homology"/>
<evidence type="ECO:0000313" key="12">
    <source>
        <dbReference type="Proteomes" id="UP001642464"/>
    </source>
</evidence>
<evidence type="ECO:0000256" key="1">
    <source>
        <dbReference type="ARBA" id="ARBA00004771"/>
    </source>
</evidence>
<feature type="region of interest" description="Disordered" evidence="8">
    <location>
        <begin position="1"/>
        <end position="22"/>
    </location>
</feature>
<comment type="pathway">
    <text evidence="1">Glycerolipid metabolism; triacylglycerol biosynthesis.</text>
</comment>
<dbReference type="PANTHER" id="PTHR31650:SF1">
    <property type="entry name" value="WAX ESTER SYNTHASE_DIACYLGLYCEROL ACYLTRANSFERASE 4-RELATED"/>
    <property type="match status" value="1"/>
</dbReference>
<evidence type="ECO:0000256" key="2">
    <source>
        <dbReference type="ARBA" id="ARBA00005189"/>
    </source>
</evidence>
<evidence type="ECO:0000259" key="10">
    <source>
        <dbReference type="Pfam" id="PF06974"/>
    </source>
</evidence>
<dbReference type="GO" id="GO:0016746">
    <property type="term" value="F:acyltransferase activity"/>
    <property type="evidence" value="ECO:0007669"/>
    <property type="project" value="UniProtKB-KW"/>
</dbReference>
<keyword evidence="4 11" id="KW-0012">Acyltransferase</keyword>
<dbReference type="Pfam" id="PF03007">
    <property type="entry name" value="WS_DGAT_cat"/>
    <property type="match status" value="1"/>
</dbReference>
<dbReference type="PANTHER" id="PTHR31650">
    <property type="entry name" value="O-ACYLTRANSFERASE (WSD1-LIKE) FAMILY PROTEIN"/>
    <property type="match status" value="1"/>
</dbReference>
<comment type="similarity">
    <text evidence="5">In the N-terminal section; belongs to the long-chain O-acyltransferase family.</text>
</comment>
<dbReference type="Proteomes" id="UP001642464">
    <property type="component" value="Unassembled WGS sequence"/>
</dbReference>
<dbReference type="InterPro" id="IPR045034">
    <property type="entry name" value="O-acyltransferase_WSD1-like"/>
</dbReference>
<keyword evidence="3" id="KW-0808">Transferase</keyword>
<gene>
    <name evidence="11" type="ORF">SCF082_LOCUS3257</name>
</gene>
<comment type="caution">
    <text evidence="11">The sequence shown here is derived from an EMBL/GenBank/DDBJ whole genome shotgun (WGS) entry which is preliminary data.</text>
</comment>
<dbReference type="Pfam" id="PF06974">
    <property type="entry name" value="WS_DGAT_C"/>
    <property type="match status" value="1"/>
</dbReference>
<reference evidence="11 12" key="1">
    <citation type="submission" date="2024-02" db="EMBL/GenBank/DDBJ databases">
        <authorList>
            <person name="Chen Y."/>
            <person name="Shah S."/>
            <person name="Dougan E. K."/>
            <person name="Thang M."/>
            <person name="Chan C."/>
        </authorList>
    </citation>
    <scope>NUCLEOTIDE SEQUENCE [LARGE SCALE GENOMIC DNA]</scope>
</reference>
<evidence type="ECO:0000256" key="8">
    <source>
        <dbReference type="SAM" id="MobiDB-lite"/>
    </source>
</evidence>
<accession>A0ABP0HRP3</accession>
<sequence>MVAAAAPEGNLPTVPGAKPGKTRRASIMTRILAGLSKESDTKATWVVGILTLASNPGLEALKEGVGMKLLEMPRFRSVAKTPMGRRMYWKELSVSDMDMEYHFRERPDIKTQAQLVDFVGDPWADSPPDLDKPLWVTTLIPEMEDGRAVLVTNISHTIADGVSSIEVLFRLLADAENPAEMAKARPPPKRKQKTFGPINRALLFLSGVKEGLFLILGKPDGPSSLRPKGSLAPTKKICAFADPIDIDRVKAVKLKMENATLNDVMITVLTMCIKAFVDEQDDQKVRRGAKFRAQFPVNLRKKGQDVFKDGSPGNTWGYGYTRMFLSDKAHADGPVALAWKVKRNFDKVKEKPTPIVSKWVAAAIIPLLPQKFFNKIVLDGLGQKSTAQLSSVASATKRVKLVGTSVEIEDMNFVLHSPLLSYLGLISYAGKVHVIVNLDKKVGVDPQEIVKHWAPSFEKLEAAVNEEAAKTSTGAPLENMAGNFGAAAAAVGLAVFVSA</sequence>
<feature type="domain" description="O-acyltransferase WSD1 C-terminal" evidence="10">
    <location>
        <begin position="329"/>
        <end position="460"/>
    </location>
</feature>
<comment type="pathway">
    <text evidence="2">Lipid metabolism.</text>
</comment>
<evidence type="ECO:0000256" key="5">
    <source>
        <dbReference type="ARBA" id="ARBA00024360"/>
    </source>
</evidence>
<comment type="catalytic activity">
    <reaction evidence="7">
        <text>an acyl-CoA + a 1,2-diacyl-sn-glycerol = a triacyl-sn-glycerol + CoA</text>
        <dbReference type="Rhea" id="RHEA:10868"/>
        <dbReference type="ChEBI" id="CHEBI:17815"/>
        <dbReference type="ChEBI" id="CHEBI:57287"/>
        <dbReference type="ChEBI" id="CHEBI:58342"/>
        <dbReference type="ChEBI" id="CHEBI:64615"/>
        <dbReference type="EC" id="2.3.1.20"/>
    </reaction>
</comment>
<evidence type="ECO:0000259" key="9">
    <source>
        <dbReference type="Pfam" id="PF03007"/>
    </source>
</evidence>
<dbReference type="InterPro" id="IPR004255">
    <property type="entry name" value="O-acyltransferase_WSD1_N"/>
</dbReference>
<evidence type="ECO:0000256" key="3">
    <source>
        <dbReference type="ARBA" id="ARBA00022679"/>
    </source>
</evidence>
<evidence type="ECO:0000256" key="4">
    <source>
        <dbReference type="ARBA" id="ARBA00023315"/>
    </source>
</evidence>
<protein>
    <submittedName>
        <fullName evidence="11">Wax ester synthase/diacylglycerol acyltransferase 5 (WS/DGAT 5) (Diacylglycerol O-acyltransferase WSD5) (Long-chain-alcohol O-fatty-acyltransferase WSD5)</fullName>
    </submittedName>
</protein>
<name>A0ABP0HRP3_9DINO</name>
<organism evidence="11 12">
    <name type="scientific">Durusdinium trenchii</name>
    <dbReference type="NCBI Taxonomy" id="1381693"/>
    <lineage>
        <taxon>Eukaryota</taxon>
        <taxon>Sar</taxon>
        <taxon>Alveolata</taxon>
        <taxon>Dinophyceae</taxon>
        <taxon>Suessiales</taxon>
        <taxon>Symbiodiniaceae</taxon>
        <taxon>Durusdinium</taxon>
    </lineage>
</organism>
<dbReference type="EMBL" id="CAXAMM010001667">
    <property type="protein sequence ID" value="CAK8992878.1"/>
    <property type="molecule type" value="Genomic_DNA"/>
</dbReference>
<keyword evidence="12" id="KW-1185">Reference proteome</keyword>